<evidence type="ECO:0000313" key="3">
    <source>
        <dbReference type="EMBL" id="AOH86653.1"/>
    </source>
</evidence>
<dbReference type="PROSITE" id="PS50405">
    <property type="entry name" value="GST_CTER"/>
    <property type="match status" value="1"/>
</dbReference>
<dbReference type="PROSITE" id="PS50404">
    <property type="entry name" value="GST_NTER"/>
    <property type="match status" value="1"/>
</dbReference>
<keyword evidence="3" id="KW-0808">Transferase</keyword>
<protein>
    <submittedName>
        <fullName evidence="3">Glutathione S-transferase</fullName>
    </submittedName>
</protein>
<dbReference type="AlphaFoldDB" id="A0A1B3ZGU5"/>
<feature type="domain" description="GST C-terminal" evidence="2">
    <location>
        <begin position="85"/>
        <end position="211"/>
    </location>
</feature>
<dbReference type="InterPro" id="IPR036282">
    <property type="entry name" value="Glutathione-S-Trfase_C_sf"/>
</dbReference>
<name>A0A1B3ZGU5_9SPHN</name>
<accession>A0A1B3ZGU5</accession>
<proteinExistence type="predicted"/>
<evidence type="ECO:0000259" key="1">
    <source>
        <dbReference type="PROSITE" id="PS50404"/>
    </source>
</evidence>
<evidence type="ECO:0000313" key="4">
    <source>
        <dbReference type="Proteomes" id="UP000094256"/>
    </source>
</evidence>
<feature type="domain" description="GST N-terminal" evidence="1">
    <location>
        <begin position="1"/>
        <end position="80"/>
    </location>
</feature>
<dbReference type="KEGG" id="span:AWL63_09195"/>
<organism evidence="3 4">
    <name type="scientific">Sphingomonas panacis</name>
    <dbReference type="NCBI Taxonomy" id="1560345"/>
    <lineage>
        <taxon>Bacteria</taxon>
        <taxon>Pseudomonadati</taxon>
        <taxon>Pseudomonadota</taxon>
        <taxon>Alphaproteobacteria</taxon>
        <taxon>Sphingomonadales</taxon>
        <taxon>Sphingomonadaceae</taxon>
        <taxon>Sphingomonas</taxon>
    </lineage>
</organism>
<dbReference type="InterPro" id="IPR004045">
    <property type="entry name" value="Glutathione_S-Trfase_N"/>
</dbReference>
<dbReference type="Gene3D" id="3.40.30.10">
    <property type="entry name" value="Glutaredoxin"/>
    <property type="match status" value="1"/>
</dbReference>
<dbReference type="GO" id="GO:0016740">
    <property type="term" value="F:transferase activity"/>
    <property type="evidence" value="ECO:0007669"/>
    <property type="project" value="UniProtKB-KW"/>
</dbReference>
<dbReference type="InterPro" id="IPR036249">
    <property type="entry name" value="Thioredoxin-like_sf"/>
</dbReference>
<dbReference type="PANTHER" id="PTHR44051">
    <property type="entry name" value="GLUTATHIONE S-TRANSFERASE-RELATED"/>
    <property type="match status" value="1"/>
</dbReference>
<dbReference type="CDD" id="cd00570">
    <property type="entry name" value="GST_N_family"/>
    <property type="match status" value="1"/>
</dbReference>
<dbReference type="SUPFAM" id="SSF47616">
    <property type="entry name" value="GST C-terminal domain-like"/>
    <property type="match status" value="1"/>
</dbReference>
<dbReference type="Pfam" id="PF13410">
    <property type="entry name" value="GST_C_2"/>
    <property type="match status" value="1"/>
</dbReference>
<dbReference type="PANTHER" id="PTHR44051:SF8">
    <property type="entry name" value="GLUTATHIONE S-TRANSFERASE GSTA"/>
    <property type="match status" value="1"/>
</dbReference>
<evidence type="ECO:0000259" key="2">
    <source>
        <dbReference type="PROSITE" id="PS50405"/>
    </source>
</evidence>
<keyword evidence="4" id="KW-1185">Reference proteome</keyword>
<dbReference type="SFLD" id="SFLDG00358">
    <property type="entry name" value="Main_(cytGST)"/>
    <property type="match status" value="1"/>
</dbReference>
<dbReference type="STRING" id="1560345.AWL63_09195"/>
<dbReference type="EMBL" id="CP014168">
    <property type="protein sequence ID" value="AOH86653.1"/>
    <property type="molecule type" value="Genomic_DNA"/>
</dbReference>
<dbReference type="Proteomes" id="UP000094256">
    <property type="component" value="Chromosome"/>
</dbReference>
<reference evidence="3 4" key="1">
    <citation type="submission" date="2016-01" db="EMBL/GenBank/DDBJ databases">
        <title>Complete genome and mega plasmid sequence of Sphingomonas panacis DCY99 elicits systemic resistance in rice to Xanthomonas oryzae.</title>
        <authorList>
            <person name="Kim Y.J."/>
            <person name="Yang D.C."/>
            <person name="Sing P."/>
        </authorList>
    </citation>
    <scope>NUCLEOTIDE SEQUENCE [LARGE SCALE GENOMIC DNA]</scope>
    <source>
        <strain evidence="3 4">DCY99</strain>
    </source>
</reference>
<dbReference type="OrthoDB" id="9782992at2"/>
<dbReference type="InterPro" id="IPR040079">
    <property type="entry name" value="Glutathione_S-Trfase"/>
</dbReference>
<dbReference type="InterPro" id="IPR010987">
    <property type="entry name" value="Glutathione-S-Trfase_C-like"/>
</dbReference>
<dbReference type="SFLD" id="SFLDS00019">
    <property type="entry name" value="Glutathione_Transferase_(cytos"/>
    <property type="match status" value="1"/>
</dbReference>
<sequence>MLALFAHPLSSYCQKVLIALYERDVPFEHRLLAPGEAENGATFAAAWPMAKMPLLLDGERAVAESSIIIEYCDRLPSGAPPMIANDPETALETRFMDRCFDCYVMTPMQTIVSERIRPGGHSDSYGVDQARAALERAYRWLDATLAGRIWAAGDTFGLADCAAAPALWYARHIVPFDTHATLAAYHARLEARPSVARTRVEAAPYWAMFPFSGAG</sequence>
<dbReference type="Pfam" id="PF13417">
    <property type="entry name" value="GST_N_3"/>
    <property type="match status" value="1"/>
</dbReference>
<gene>
    <name evidence="3" type="ORF">AWL63_09195</name>
</gene>
<dbReference type="SUPFAM" id="SSF52833">
    <property type="entry name" value="Thioredoxin-like"/>
    <property type="match status" value="1"/>
</dbReference>
<dbReference type="Gene3D" id="1.20.1050.10">
    <property type="match status" value="1"/>
</dbReference>